<accession>A0ABX0C540</accession>
<dbReference type="InterPro" id="IPR036188">
    <property type="entry name" value="FAD/NAD-bd_sf"/>
</dbReference>
<dbReference type="PANTHER" id="PTHR47178">
    <property type="entry name" value="MONOOXYGENASE, FAD-BINDING"/>
    <property type="match status" value="1"/>
</dbReference>
<dbReference type="EMBL" id="JAAGNC010000202">
    <property type="protein sequence ID" value="NEC61895.1"/>
    <property type="molecule type" value="Genomic_DNA"/>
</dbReference>
<feature type="domain" description="FAD-binding" evidence="5">
    <location>
        <begin position="311"/>
        <end position="352"/>
    </location>
</feature>
<sequence length="416" mass="44593">MTVNKIKVAVVGGGTGGLCLAHGLARAGVEVAVYERSRTRTERLQGYRVHIAPMGSAALHECLPAEAWERFLATTGESKGVFGFVTEQMRELAALDAPPSGDPAAAHHSASRISMHQVLSSGLDDVLWHGKEFVRYETGPKGVGLHFADGTTAEADLVVGADGANSRVRAQLLPHAKRADTGIRTVIGKFPLNAESVRQLPERLATAPTYVLPPAGSGMFTAPHEFPAASANDESAALDPVLFDNTGSYVMWSYGAKAGLFPGDLAELAAPALRSLMLERIRDWHPAFSRLVRDSPDGTVSMLPIRTSVPVREWEPGPVTLLGDAVHSMTPFRGIGANIALCDAQVLCRNLSRGGDVTAAVADYERQMRKYAYPQVRGSLRSAGQFVTESRFSRRAMRASMTVLGAGLSLRRKLRG</sequence>
<evidence type="ECO:0000259" key="5">
    <source>
        <dbReference type="Pfam" id="PF01494"/>
    </source>
</evidence>
<organism evidence="6 7">
    <name type="scientific">Amycolatopsis rubida</name>
    <dbReference type="NCBI Taxonomy" id="112413"/>
    <lineage>
        <taxon>Bacteria</taxon>
        <taxon>Bacillati</taxon>
        <taxon>Actinomycetota</taxon>
        <taxon>Actinomycetes</taxon>
        <taxon>Pseudonocardiales</taxon>
        <taxon>Pseudonocardiaceae</taxon>
        <taxon>Amycolatopsis</taxon>
    </lineage>
</organism>
<gene>
    <name evidence="6" type="ORF">G3I59_41450</name>
</gene>
<proteinExistence type="predicted"/>
<keyword evidence="4 6" id="KW-0503">Monooxygenase</keyword>
<name>A0ABX0C540_9PSEU</name>
<keyword evidence="1" id="KW-0285">Flavoprotein</keyword>
<evidence type="ECO:0000256" key="2">
    <source>
        <dbReference type="ARBA" id="ARBA00022827"/>
    </source>
</evidence>
<evidence type="ECO:0000256" key="3">
    <source>
        <dbReference type="ARBA" id="ARBA00023002"/>
    </source>
</evidence>
<dbReference type="Proteomes" id="UP000470404">
    <property type="component" value="Unassembled WGS sequence"/>
</dbReference>
<dbReference type="PANTHER" id="PTHR47178:SF5">
    <property type="entry name" value="FAD-BINDING DOMAIN-CONTAINING PROTEIN"/>
    <property type="match status" value="1"/>
</dbReference>
<evidence type="ECO:0000256" key="1">
    <source>
        <dbReference type="ARBA" id="ARBA00022630"/>
    </source>
</evidence>
<keyword evidence="2" id="KW-0274">FAD</keyword>
<dbReference type="GO" id="GO:0004497">
    <property type="term" value="F:monooxygenase activity"/>
    <property type="evidence" value="ECO:0007669"/>
    <property type="project" value="UniProtKB-KW"/>
</dbReference>
<dbReference type="Pfam" id="PF01494">
    <property type="entry name" value="FAD_binding_3"/>
    <property type="match status" value="2"/>
</dbReference>
<dbReference type="PRINTS" id="PR00420">
    <property type="entry name" value="RNGMNOXGNASE"/>
</dbReference>
<keyword evidence="3" id="KW-0560">Oxidoreductase</keyword>
<feature type="domain" description="FAD-binding" evidence="5">
    <location>
        <begin position="6"/>
        <end position="174"/>
    </location>
</feature>
<reference evidence="6 7" key="1">
    <citation type="submission" date="2020-01" db="EMBL/GenBank/DDBJ databases">
        <title>Insect and environment-associated Actinomycetes.</title>
        <authorList>
            <person name="Currrie C."/>
            <person name="Chevrette M."/>
            <person name="Carlson C."/>
            <person name="Stubbendieck R."/>
            <person name="Wendt-Pienkowski E."/>
        </authorList>
    </citation>
    <scope>NUCLEOTIDE SEQUENCE [LARGE SCALE GENOMIC DNA]</scope>
    <source>
        <strain evidence="6 7">SID8386</strain>
    </source>
</reference>
<protein>
    <submittedName>
        <fullName evidence="6">FAD-dependent monooxygenase</fullName>
    </submittedName>
</protein>
<dbReference type="InterPro" id="IPR002938">
    <property type="entry name" value="FAD-bd"/>
</dbReference>
<dbReference type="SUPFAM" id="SSF51905">
    <property type="entry name" value="FAD/NAD(P)-binding domain"/>
    <property type="match status" value="1"/>
</dbReference>
<comment type="caution">
    <text evidence="6">The sequence shown here is derived from an EMBL/GenBank/DDBJ whole genome shotgun (WGS) entry which is preliminary data.</text>
</comment>
<evidence type="ECO:0000313" key="6">
    <source>
        <dbReference type="EMBL" id="NEC61895.1"/>
    </source>
</evidence>
<evidence type="ECO:0000313" key="7">
    <source>
        <dbReference type="Proteomes" id="UP000470404"/>
    </source>
</evidence>
<keyword evidence="7" id="KW-1185">Reference proteome</keyword>
<evidence type="ECO:0000256" key="4">
    <source>
        <dbReference type="ARBA" id="ARBA00023033"/>
    </source>
</evidence>
<dbReference type="Gene3D" id="3.50.50.60">
    <property type="entry name" value="FAD/NAD(P)-binding domain"/>
    <property type="match status" value="1"/>
</dbReference>